<proteinExistence type="predicted"/>
<evidence type="ECO:0000313" key="1">
    <source>
        <dbReference type="EMBL" id="PRO73089.1"/>
    </source>
</evidence>
<dbReference type="InterPro" id="IPR019198">
    <property type="entry name" value="Beta_propeller_containing"/>
</dbReference>
<name>A0A2S9V9F3_9ALTE</name>
<keyword evidence="2" id="KW-1185">Reference proteome</keyword>
<dbReference type="AlphaFoldDB" id="A0A2S9V9F3"/>
<dbReference type="EMBL" id="PVNP01000146">
    <property type="protein sequence ID" value="PRO73089.1"/>
    <property type="molecule type" value="Genomic_DNA"/>
</dbReference>
<dbReference type="PROSITE" id="PS51257">
    <property type="entry name" value="PROKAR_LIPOPROTEIN"/>
    <property type="match status" value="1"/>
</dbReference>
<gene>
    <name evidence="1" type="ORF">C6Y40_13365</name>
</gene>
<protein>
    <recommendedName>
        <fullName evidence="3">Beta-propeller domain-containing protein</fullName>
    </recommendedName>
</protein>
<sequence length="649" mass="71675">MDMNLKQKTDLMWKCLAVAIFSTCTITACSNDGNESPPTLSYMTATDSALTTAQQVSAERYVKNGIYLMKKSQATAVERAADDTAAPASFSTTNTQIAGVDEADRIEYNGDYLFVADLPVWTADHGEVKKVHILARQNDYSLTEAATISLQDNLNVAGMYLYEDTLGVVSHSFQYYAMADILVDSSPWQQPENDTYIDIYGVADPANPSSVSNIRIDGGLINSRRIDNHLFIATQFVPNLEDLPHAGTSNRSLVDLYNAIQAKDSSELVPKITINGQTSDLYQLTDCLLPQRATKQNGHTQMVSVVKINLDNPMDYSSLCMLTEAHGLFASADHLYLHASSEEKTVVHKVALGNEIRYQATASVVGTLGRQSSAQFRLAERDGKLLAVTTVGAWSQDPEHMLHILEQQGSELVEIATLPNESQPAPIGKPGEAIYAVRFFEDRAFIVTFEQIDPLYVIDLTDLYAPMVAGELEIPGFSSYLHPMENGLLLGVGQQVRNDAIPVSGSTPLETPIEEGMKVSLFDVLDPANPVVLGEFVWPQAYTPVEYDHRSLSVLKTESGYQFALPSQTWGFDDSGYWFTHNALQTLEVNEADRTLSLIDSITPTTEDDYYIGSYEDRSVLHNGHIYYLRGNLVYHALWQPDAVVDGPY</sequence>
<dbReference type="OrthoDB" id="9778998at2"/>
<dbReference type="Pfam" id="PF09826">
    <property type="entry name" value="Beta_propel"/>
    <property type="match status" value="1"/>
</dbReference>
<dbReference type="Proteomes" id="UP000238949">
    <property type="component" value="Unassembled WGS sequence"/>
</dbReference>
<evidence type="ECO:0000313" key="2">
    <source>
        <dbReference type="Proteomes" id="UP000238949"/>
    </source>
</evidence>
<accession>A0A2S9V9F3</accession>
<evidence type="ECO:0008006" key="3">
    <source>
        <dbReference type="Google" id="ProtNLM"/>
    </source>
</evidence>
<comment type="caution">
    <text evidence="1">The sequence shown here is derived from an EMBL/GenBank/DDBJ whole genome shotgun (WGS) entry which is preliminary data.</text>
</comment>
<reference evidence="2" key="1">
    <citation type="journal article" date="2020" name="Int. J. Syst. Evol. Microbiol.">
        <title>Alteromonas alba sp. nov., a marine bacterium isolated from the seawater of the West Pacific Ocean.</title>
        <authorList>
            <person name="Sun C."/>
            <person name="Wu Y.-H."/>
            <person name="Xamxidin M."/>
            <person name="Cheng H."/>
            <person name="Xu X.-W."/>
        </authorList>
    </citation>
    <scope>NUCLEOTIDE SEQUENCE [LARGE SCALE GENOMIC DNA]</scope>
    <source>
        <strain evidence="2">190</strain>
    </source>
</reference>
<organism evidence="1 2">
    <name type="scientific">Alteromonas alba</name>
    <dbReference type="NCBI Taxonomy" id="2079529"/>
    <lineage>
        <taxon>Bacteria</taxon>
        <taxon>Pseudomonadati</taxon>
        <taxon>Pseudomonadota</taxon>
        <taxon>Gammaproteobacteria</taxon>
        <taxon>Alteromonadales</taxon>
        <taxon>Alteromonadaceae</taxon>
        <taxon>Alteromonas/Salinimonas group</taxon>
        <taxon>Alteromonas</taxon>
    </lineage>
</organism>